<sequence>MYEIGKKISNAHDDGIWSVKWSGDIIATGGMSSKVKTWNGTQPQFLTESKLFDRHVLGVTSLDIDPTDKYLATGGLDGHIRLWDLNTNTVHKDIDSGPLGCWKLGFISKGAELVTVSEAGIITIYSTETGEKTRSISNTSKQILSMAISPNGEQLAIAGTEGIVSVFELESGKKVNSFKAHSAPIRALCFSSDSKNLFTGADDSQIRLHDLHSSTPFIASFLGHSSNILCVSASKDGKKLASSGSIDRKVCIWDIKSRKLDYTFNVHADNCWDLAWSSDSTKLLSVSDDCSLVSYSLTKQ</sequence>
<dbReference type="OrthoDB" id="538223at2759"/>
<dbReference type="InterPro" id="IPR051510">
    <property type="entry name" value="SKI8"/>
</dbReference>
<evidence type="ECO:0000313" key="5">
    <source>
        <dbReference type="Proteomes" id="UP000695562"/>
    </source>
</evidence>
<comment type="caution">
    <text evidence="4">The sequence shown here is derived from an EMBL/GenBank/DDBJ whole genome shotgun (WGS) entry which is preliminary data.</text>
</comment>
<evidence type="ECO:0000256" key="3">
    <source>
        <dbReference type="PROSITE-ProRule" id="PRU00221"/>
    </source>
</evidence>
<dbReference type="SMART" id="SM00320">
    <property type="entry name" value="WD40"/>
    <property type="match status" value="7"/>
</dbReference>
<accession>A0A8J4PWX8</accession>
<dbReference type="PROSITE" id="PS50082">
    <property type="entry name" value="WD_REPEATS_2"/>
    <property type="match status" value="4"/>
</dbReference>
<dbReference type="AlphaFoldDB" id="A0A8J4PWX8"/>
<protein>
    <recommendedName>
        <fullName evidence="6">WD40 repeat-containing protein</fullName>
    </recommendedName>
</protein>
<dbReference type="PROSITE" id="PS00678">
    <property type="entry name" value="WD_REPEATS_1"/>
    <property type="match status" value="2"/>
</dbReference>
<dbReference type="InterPro" id="IPR036322">
    <property type="entry name" value="WD40_repeat_dom_sf"/>
</dbReference>
<dbReference type="PROSITE" id="PS50294">
    <property type="entry name" value="WD_REPEATS_REGION"/>
    <property type="match status" value="3"/>
</dbReference>
<gene>
    <name evidence="4" type="ORF">CYY_003967</name>
</gene>
<dbReference type="Pfam" id="PF00400">
    <property type="entry name" value="WD40"/>
    <property type="match status" value="5"/>
</dbReference>
<keyword evidence="1 3" id="KW-0853">WD repeat</keyword>
<dbReference type="GO" id="GO:0016593">
    <property type="term" value="C:Cdc73/Paf1 complex"/>
    <property type="evidence" value="ECO:0007669"/>
    <property type="project" value="TreeGrafter"/>
</dbReference>
<evidence type="ECO:0000256" key="2">
    <source>
        <dbReference type="ARBA" id="ARBA00022737"/>
    </source>
</evidence>
<keyword evidence="2" id="KW-0677">Repeat</keyword>
<dbReference type="PANTHER" id="PTHR44090">
    <property type="entry name" value="WD REPEAT-CONTAINING PROTEIN 61"/>
    <property type="match status" value="1"/>
</dbReference>
<reference evidence="4" key="1">
    <citation type="submission" date="2020-01" db="EMBL/GenBank/DDBJ databases">
        <title>Development of genomics and gene disruption for Polysphondylium violaceum indicates a role for the polyketide synthase stlB in stalk morphogenesis.</title>
        <authorList>
            <person name="Narita B."/>
            <person name="Kawabe Y."/>
            <person name="Kin K."/>
            <person name="Saito T."/>
            <person name="Gibbs R."/>
            <person name="Kuspa A."/>
            <person name="Muzny D."/>
            <person name="Queller D."/>
            <person name="Richards S."/>
            <person name="Strassman J."/>
            <person name="Sucgang R."/>
            <person name="Worley K."/>
            <person name="Schaap P."/>
        </authorList>
    </citation>
    <scope>NUCLEOTIDE SEQUENCE</scope>
    <source>
        <strain evidence="4">QSvi11</strain>
    </source>
</reference>
<name>A0A8J4PWX8_9MYCE</name>
<feature type="repeat" description="WD" evidence="3">
    <location>
        <begin position="52"/>
        <end position="93"/>
    </location>
</feature>
<dbReference type="PANTHER" id="PTHR44090:SF1">
    <property type="entry name" value="SUPERKILLER COMPLEX PROTEIN 8"/>
    <property type="match status" value="1"/>
</dbReference>
<evidence type="ECO:0000313" key="4">
    <source>
        <dbReference type="EMBL" id="KAF2074735.1"/>
    </source>
</evidence>
<dbReference type="CDD" id="cd00200">
    <property type="entry name" value="WD40"/>
    <property type="match status" value="1"/>
</dbReference>
<keyword evidence="5" id="KW-1185">Reference proteome</keyword>
<dbReference type="SUPFAM" id="SSF50978">
    <property type="entry name" value="WD40 repeat-like"/>
    <property type="match status" value="1"/>
</dbReference>
<feature type="repeat" description="WD" evidence="3">
    <location>
        <begin position="178"/>
        <end position="219"/>
    </location>
</feature>
<proteinExistence type="predicted"/>
<feature type="repeat" description="WD" evidence="3">
    <location>
        <begin position="221"/>
        <end position="263"/>
    </location>
</feature>
<evidence type="ECO:0000256" key="1">
    <source>
        <dbReference type="ARBA" id="ARBA00022574"/>
    </source>
</evidence>
<feature type="repeat" description="WD" evidence="3">
    <location>
        <begin position="9"/>
        <end position="39"/>
    </location>
</feature>
<dbReference type="Proteomes" id="UP000695562">
    <property type="component" value="Unassembled WGS sequence"/>
</dbReference>
<dbReference type="Gene3D" id="2.130.10.10">
    <property type="entry name" value="YVTN repeat-like/Quinoprotein amine dehydrogenase"/>
    <property type="match status" value="1"/>
</dbReference>
<organism evidence="4 5">
    <name type="scientific">Polysphondylium violaceum</name>
    <dbReference type="NCBI Taxonomy" id="133409"/>
    <lineage>
        <taxon>Eukaryota</taxon>
        <taxon>Amoebozoa</taxon>
        <taxon>Evosea</taxon>
        <taxon>Eumycetozoa</taxon>
        <taxon>Dictyostelia</taxon>
        <taxon>Dictyosteliales</taxon>
        <taxon>Dictyosteliaceae</taxon>
        <taxon>Polysphondylium</taxon>
    </lineage>
</organism>
<dbReference type="InterPro" id="IPR001680">
    <property type="entry name" value="WD40_rpt"/>
</dbReference>
<dbReference type="EMBL" id="AJWJ01000132">
    <property type="protein sequence ID" value="KAF2074735.1"/>
    <property type="molecule type" value="Genomic_DNA"/>
</dbReference>
<evidence type="ECO:0008006" key="6">
    <source>
        <dbReference type="Google" id="ProtNLM"/>
    </source>
</evidence>
<dbReference type="InterPro" id="IPR015943">
    <property type="entry name" value="WD40/YVTN_repeat-like_dom_sf"/>
</dbReference>
<dbReference type="InterPro" id="IPR019775">
    <property type="entry name" value="WD40_repeat_CS"/>
</dbReference>